<organism evidence="1 2">
    <name type="scientific">Prolixibacter bellariivorans</name>
    <dbReference type="NCBI Taxonomy" id="314319"/>
    <lineage>
        <taxon>Bacteria</taxon>
        <taxon>Pseudomonadati</taxon>
        <taxon>Bacteroidota</taxon>
        <taxon>Bacteroidia</taxon>
        <taxon>Marinilabiliales</taxon>
        <taxon>Prolixibacteraceae</taxon>
        <taxon>Prolixibacter</taxon>
    </lineage>
</organism>
<sequence>MQIRHNTENARSLDNLMQFFYKETAGTDTLIGNQDILNQANLLAHTDFTGFMNAYINGTDEVPLSKYLEFAGIHASTNSKQLRLIHESGKTDLQQKLWLGFLGLNELLNKTHR</sequence>
<name>A0A5M4AUC8_9BACT</name>
<dbReference type="EMBL" id="BLAX01000001">
    <property type="protein sequence ID" value="GET31532.1"/>
    <property type="molecule type" value="Genomic_DNA"/>
</dbReference>
<dbReference type="OrthoDB" id="9778516at2"/>
<evidence type="ECO:0000313" key="2">
    <source>
        <dbReference type="Proteomes" id="UP000391834"/>
    </source>
</evidence>
<comment type="caution">
    <text evidence="1">The sequence shown here is derived from an EMBL/GenBank/DDBJ whole genome shotgun (WGS) entry which is preliminary data.</text>
</comment>
<keyword evidence="2" id="KW-1185">Reference proteome</keyword>
<accession>A0A5M4AUC8</accession>
<proteinExistence type="predicted"/>
<dbReference type="AlphaFoldDB" id="A0A5M4AUC8"/>
<protein>
    <submittedName>
        <fullName evidence="1">Uncharacterized protein</fullName>
    </submittedName>
</protein>
<evidence type="ECO:0000313" key="1">
    <source>
        <dbReference type="EMBL" id="GET31532.1"/>
    </source>
</evidence>
<gene>
    <name evidence="1" type="ORF">PbJCM13498_03950</name>
</gene>
<dbReference type="RefSeq" id="WP_025866118.1">
    <property type="nucleotide sequence ID" value="NZ_BLAX01000001.1"/>
</dbReference>
<dbReference type="Proteomes" id="UP000391834">
    <property type="component" value="Unassembled WGS sequence"/>
</dbReference>
<reference evidence="1 2" key="1">
    <citation type="submission" date="2019-10" db="EMBL/GenBank/DDBJ databases">
        <title>Prolixibacter strains distinguished by the presence of nitrate reductase genes were adept at nitrate-dependent anaerobic corrosion of metallic iron and carbon steel.</title>
        <authorList>
            <person name="Iino T."/>
            <person name="Shono N."/>
            <person name="Ito K."/>
            <person name="Nakamura R."/>
            <person name="Sueoka K."/>
            <person name="Harayama S."/>
            <person name="Ohkuma M."/>
        </authorList>
    </citation>
    <scope>NUCLEOTIDE SEQUENCE [LARGE SCALE GENOMIC DNA]</scope>
    <source>
        <strain evidence="1 2">JCM 13498</strain>
    </source>
</reference>